<sequence>MPETTQASIGYGSVFEMAEEATPTVFVALGEVISIDPGEDDDEEVEATHMQSPNRTREYIPGLTTPGECVIEGNYIPGSPTDIALIAARGKRNVGRITLPNGVRKTFPIVRRGYNQAIPIDDRMTFTATFKRAGATTTDVAIAPVNGVAPAISGEVKVNQTLTAWPGVWAPFGTFTYQWTADGADIPGATASTYVPVAGDAGKALTVKVTCTNTGGAATAESEDTIDVEAAD</sequence>
<keyword evidence="2" id="KW-0808">Transferase</keyword>
<dbReference type="InterPro" id="IPR032494">
    <property type="entry name" value="Phage_TTP_N"/>
</dbReference>
<comment type="caution">
    <text evidence="2">The sequence shown here is derived from an EMBL/GenBank/DDBJ whole genome shotgun (WGS) entry which is preliminary data.</text>
</comment>
<proteinExistence type="predicted"/>
<name>A0A433XEX8_9HYPH</name>
<dbReference type="EMBL" id="RZNJ01000002">
    <property type="protein sequence ID" value="RUT32643.1"/>
    <property type="molecule type" value="Genomic_DNA"/>
</dbReference>
<dbReference type="GO" id="GO:0016301">
    <property type="term" value="F:kinase activity"/>
    <property type="evidence" value="ECO:0007669"/>
    <property type="project" value="UniProtKB-KW"/>
</dbReference>
<evidence type="ECO:0000313" key="3">
    <source>
        <dbReference type="Proteomes" id="UP000281547"/>
    </source>
</evidence>
<accession>A0A433XEX8</accession>
<dbReference type="RefSeq" id="WP_127187600.1">
    <property type="nucleotide sequence ID" value="NZ_RZNJ01000002.1"/>
</dbReference>
<feature type="domain" description="Lambda phage tail tube protein N-terminal" evidence="1">
    <location>
        <begin position="19"/>
        <end position="136"/>
    </location>
</feature>
<dbReference type="Proteomes" id="UP000281547">
    <property type="component" value="Unassembled WGS sequence"/>
</dbReference>
<gene>
    <name evidence="2" type="ORF">EMQ25_05720</name>
</gene>
<evidence type="ECO:0000313" key="2">
    <source>
        <dbReference type="EMBL" id="RUT32643.1"/>
    </source>
</evidence>
<reference evidence="2 3" key="1">
    <citation type="journal article" date="2016" name="Int. J. Syst. Evol. Microbiol.">
        <title>Arsenicitalea aurantiaca gen. nov., sp. nov., a new member of the family Hyphomicrobiaceae, isolated from high-arsenic sediment.</title>
        <authorList>
            <person name="Mu Y."/>
            <person name="Zhou L."/>
            <person name="Zeng X.C."/>
            <person name="Liu L."/>
            <person name="Pan Y."/>
            <person name="Chen X."/>
            <person name="Wang J."/>
            <person name="Li S."/>
            <person name="Li W.J."/>
            <person name="Wang Y."/>
        </authorList>
    </citation>
    <scope>NUCLEOTIDE SEQUENCE [LARGE SCALE GENOMIC DNA]</scope>
    <source>
        <strain evidence="2 3">42-50</strain>
    </source>
</reference>
<dbReference type="Pfam" id="PF16461">
    <property type="entry name" value="Phage_TTP_12"/>
    <property type="match status" value="1"/>
</dbReference>
<dbReference type="Gene3D" id="4.10.410.40">
    <property type="match status" value="1"/>
</dbReference>
<evidence type="ECO:0000259" key="1">
    <source>
        <dbReference type="Pfam" id="PF16461"/>
    </source>
</evidence>
<keyword evidence="3" id="KW-1185">Reference proteome</keyword>
<dbReference type="AlphaFoldDB" id="A0A433XEX8"/>
<dbReference type="Gene3D" id="2.60.40.2700">
    <property type="match status" value="1"/>
</dbReference>
<protein>
    <submittedName>
        <fullName evidence="2">Histidine kinase</fullName>
    </submittedName>
</protein>
<keyword evidence="2" id="KW-0418">Kinase</keyword>
<organism evidence="2 3">
    <name type="scientific">Arsenicitalea aurantiaca</name>
    <dbReference type="NCBI Taxonomy" id="1783274"/>
    <lineage>
        <taxon>Bacteria</taxon>
        <taxon>Pseudomonadati</taxon>
        <taxon>Pseudomonadota</taxon>
        <taxon>Alphaproteobacteria</taxon>
        <taxon>Hyphomicrobiales</taxon>
        <taxon>Devosiaceae</taxon>
        <taxon>Arsenicitalea</taxon>
    </lineage>
</organism>
<dbReference type="OrthoDB" id="4206561at2"/>